<proteinExistence type="predicted"/>
<feature type="compositionally biased region" description="Gly residues" evidence="1">
    <location>
        <begin position="54"/>
        <end position="69"/>
    </location>
</feature>
<feature type="domain" description="PAZ" evidence="2">
    <location>
        <begin position="330"/>
        <end position="436"/>
    </location>
</feature>
<reference evidence="4 5" key="1">
    <citation type="submission" date="2016-04" db="EMBL/GenBank/DDBJ databases">
        <title>The genome of Intoshia linei affirms orthonectids as highly simplified spiralians.</title>
        <authorList>
            <person name="Mikhailov K.V."/>
            <person name="Slusarev G.S."/>
            <person name="Nikitin M.A."/>
            <person name="Logacheva M.D."/>
            <person name="Penin A."/>
            <person name="Aleoshin V."/>
            <person name="Panchin Y.V."/>
        </authorList>
    </citation>
    <scope>NUCLEOTIDE SEQUENCE [LARGE SCALE GENOMIC DNA]</scope>
    <source>
        <strain evidence="4">Intl2013</strain>
        <tissue evidence="4">Whole animal</tissue>
    </source>
</reference>
<dbReference type="InterPro" id="IPR003165">
    <property type="entry name" value="Piwi"/>
</dbReference>
<dbReference type="Proteomes" id="UP000078046">
    <property type="component" value="Unassembled WGS sequence"/>
</dbReference>
<gene>
    <name evidence="4" type="ORF">A3Q56_04349</name>
</gene>
<evidence type="ECO:0000256" key="1">
    <source>
        <dbReference type="SAM" id="MobiDB-lite"/>
    </source>
</evidence>
<dbReference type="CDD" id="cd02846">
    <property type="entry name" value="PAZ_argonaute_like"/>
    <property type="match status" value="1"/>
</dbReference>
<dbReference type="Pfam" id="PF02170">
    <property type="entry name" value="PAZ"/>
    <property type="match status" value="1"/>
</dbReference>
<dbReference type="EMBL" id="LWCA01000549">
    <property type="protein sequence ID" value="OAF67906.1"/>
    <property type="molecule type" value="Genomic_DNA"/>
</dbReference>
<feature type="domain" description="Piwi" evidence="3">
    <location>
        <begin position="601"/>
        <end position="666"/>
    </location>
</feature>
<evidence type="ECO:0000313" key="5">
    <source>
        <dbReference type="Proteomes" id="UP000078046"/>
    </source>
</evidence>
<dbReference type="SUPFAM" id="SSF101690">
    <property type="entry name" value="PAZ domain"/>
    <property type="match status" value="1"/>
</dbReference>
<dbReference type="InterPro" id="IPR036085">
    <property type="entry name" value="PAZ_dom_sf"/>
</dbReference>
<feature type="non-terminal residue" evidence="4">
    <location>
        <position position="666"/>
    </location>
</feature>
<feature type="compositionally biased region" description="Gly residues" evidence="1">
    <location>
        <begin position="11"/>
        <end position="30"/>
    </location>
</feature>
<comment type="caution">
    <text evidence="4">The sequence shown here is derived from an EMBL/GenBank/DDBJ whole genome shotgun (WGS) entry which is preliminary data.</text>
</comment>
<organism evidence="4 5">
    <name type="scientific">Intoshia linei</name>
    <dbReference type="NCBI Taxonomy" id="1819745"/>
    <lineage>
        <taxon>Eukaryota</taxon>
        <taxon>Metazoa</taxon>
        <taxon>Spiralia</taxon>
        <taxon>Lophotrochozoa</taxon>
        <taxon>Mesozoa</taxon>
        <taxon>Orthonectida</taxon>
        <taxon>Rhopaluridae</taxon>
        <taxon>Intoshia</taxon>
    </lineage>
</organism>
<dbReference type="SMART" id="SM01163">
    <property type="entry name" value="DUF1785"/>
    <property type="match status" value="1"/>
</dbReference>
<dbReference type="Gene3D" id="3.40.50.2300">
    <property type="match status" value="1"/>
</dbReference>
<dbReference type="Pfam" id="PF08699">
    <property type="entry name" value="ArgoL1"/>
    <property type="match status" value="1"/>
</dbReference>
<name>A0A177B111_9BILA</name>
<feature type="compositionally biased region" description="Low complexity" evidence="1">
    <location>
        <begin position="1"/>
        <end position="10"/>
    </location>
</feature>
<dbReference type="PROSITE" id="PS50822">
    <property type="entry name" value="PIWI"/>
    <property type="match status" value="1"/>
</dbReference>
<dbReference type="InterPro" id="IPR032474">
    <property type="entry name" value="Argonaute_N"/>
</dbReference>
<dbReference type="AlphaFoldDB" id="A0A177B111"/>
<dbReference type="InterPro" id="IPR032473">
    <property type="entry name" value="Argonaute_Mid_dom"/>
</dbReference>
<evidence type="ECO:0000259" key="3">
    <source>
        <dbReference type="PROSITE" id="PS50822"/>
    </source>
</evidence>
<feature type="compositionally biased region" description="Gly residues" evidence="1">
    <location>
        <begin position="81"/>
        <end position="90"/>
    </location>
</feature>
<dbReference type="SUPFAM" id="SSF53098">
    <property type="entry name" value="Ribonuclease H-like"/>
    <property type="match status" value="1"/>
</dbReference>
<evidence type="ECO:0000313" key="4">
    <source>
        <dbReference type="EMBL" id="OAF67906.1"/>
    </source>
</evidence>
<dbReference type="GO" id="GO:0003723">
    <property type="term" value="F:RNA binding"/>
    <property type="evidence" value="ECO:0007669"/>
    <property type="project" value="InterPro"/>
</dbReference>
<feature type="region of interest" description="Disordered" evidence="1">
    <location>
        <begin position="1"/>
        <end position="92"/>
    </location>
</feature>
<protein>
    <recommendedName>
        <fullName evidence="6">PAZ domain-containing protein</fullName>
    </recommendedName>
</protein>
<dbReference type="InterPro" id="IPR012337">
    <property type="entry name" value="RNaseH-like_sf"/>
</dbReference>
<sequence>MLIYNNRNNRGQGGRGRGGKPGSGYRQGGQRGRDNRGQGGGGWGGQRDHENRGHGGGGWRGQQGRGNRGQGDRQSGSSNRGRGGQCGGSGNAYEVDKQEITQPSKDEPEQTNYRPTRKVYKNHILLPYRPKRDTQPDGKSSNLLVNHYRVRIPEKGVIFHYDVQYNNKASAKLRRIIAAKLISELQNLYPTLGISYDRRSNMYTSKKLPIDDDKTIIELSGCDKDNIYVTIQLVSCLDLSILNSALSANNDLNTQQISHYVQAVDIVIRQVPSMKYLPIGKNFFDKRARPTQLGSGCELWEGFFTSVRPNPNQLSLNADVAYSVFYKPMSLLDFLSENRIQIRENQPIDNFVSTRMKVMLKGVRIDVKHTGKTRTFTILDVKSKPAHQIYLPENEQSLVEYYKKTYNIKLRNTFQPSVVCGKNKCLFPIELCRISPNQKYGKVVPSFVTSNMIRETCTSPNRRKQNIAAYMNKIEPNNKILKAFKIDIDRKMMEICGRVIDPPSLIFGRNNVMRPDPFKGCWDLRNKKFFSSGTINSWGVMVGDSRFDNRDVEVFVKAFCRTCDKLNLKLAKKDPIIKNFNNSDILEKIEFFSKNLEKPGLIVVILMDRNDIYHRVKQLADVRNGIMTQCILAKNATRPKMQLLCNLLLKVNSKMGGVNHILNPKS</sequence>
<dbReference type="InterPro" id="IPR003100">
    <property type="entry name" value="PAZ_dom"/>
</dbReference>
<dbReference type="Pfam" id="PF16487">
    <property type="entry name" value="ArgoMid"/>
    <property type="match status" value="1"/>
</dbReference>
<keyword evidence="5" id="KW-1185">Reference proteome</keyword>
<evidence type="ECO:0008006" key="6">
    <source>
        <dbReference type="Google" id="ProtNLM"/>
    </source>
</evidence>
<dbReference type="SMART" id="SM00949">
    <property type="entry name" value="PAZ"/>
    <property type="match status" value="1"/>
</dbReference>
<dbReference type="Pfam" id="PF16486">
    <property type="entry name" value="ArgoN"/>
    <property type="match status" value="1"/>
</dbReference>
<dbReference type="PANTHER" id="PTHR22891">
    <property type="entry name" value="EUKARYOTIC TRANSLATION INITIATION FACTOR 2C"/>
    <property type="match status" value="1"/>
</dbReference>
<dbReference type="Gene3D" id="2.170.260.10">
    <property type="entry name" value="paz domain"/>
    <property type="match status" value="1"/>
</dbReference>
<dbReference type="OrthoDB" id="10252740at2759"/>
<evidence type="ECO:0000259" key="2">
    <source>
        <dbReference type="PROSITE" id="PS50821"/>
    </source>
</evidence>
<dbReference type="Pfam" id="PF02171">
    <property type="entry name" value="Piwi"/>
    <property type="match status" value="1"/>
</dbReference>
<accession>A0A177B111</accession>
<dbReference type="InterPro" id="IPR014811">
    <property type="entry name" value="ArgoL1"/>
</dbReference>
<dbReference type="PROSITE" id="PS50821">
    <property type="entry name" value="PAZ"/>
    <property type="match status" value="1"/>
</dbReference>